<gene>
    <name evidence="2" type="ORF">AV530_012878</name>
</gene>
<dbReference type="EMBL" id="LSYS01008398">
    <property type="protein sequence ID" value="OPJ68794.1"/>
    <property type="molecule type" value="Genomic_DNA"/>
</dbReference>
<evidence type="ECO:0000313" key="3">
    <source>
        <dbReference type="Proteomes" id="UP000190648"/>
    </source>
</evidence>
<keyword evidence="3" id="KW-1185">Reference proteome</keyword>
<reference evidence="2 3" key="1">
    <citation type="submission" date="2016-02" db="EMBL/GenBank/DDBJ databases">
        <title>Band-tailed pigeon sequencing and assembly.</title>
        <authorList>
            <person name="Soares A.E."/>
            <person name="Novak B.J."/>
            <person name="Rice E.S."/>
            <person name="O'Connell B."/>
            <person name="Chang D."/>
            <person name="Weber S."/>
            <person name="Shapiro B."/>
        </authorList>
    </citation>
    <scope>NUCLEOTIDE SEQUENCE [LARGE SCALE GENOMIC DNA]</scope>
    <source>
        <strain evidence="2">BTP2013</strain>
        <tissue evidence="2">Blood</tissue>
    </source>
</reference>
<proteinExistence type="predicted"/>
<feature type="compositionally biased region" description="Basic and acidic residues" evidence="1">
    <location>
        <begin position="121"/>
        <end position="138"/>
    </location>
</feature>
<protein>
    <submittedName>
        <fullName evidence="2">Uncharacterized protein</fullName>
    </submittedName>
</protein>
<feature type="compositionally biased region" description="Polar residues" evidence="1">
    <location>
        <begin position="86"/>
        <end position="99"/>
    </location>
</feature>
<comment type="caution">
    <text evidence="2">The sequence shown here is derived from an EMBL/GenBank/DDBJ whole genome shotgun (WGS) entry which is preliminary data.</text>
</comment>
<dbReference type="AlphaFoldDB" id="A0A1V4J9S7"/>
<accession>A0A1V4J9S7</accession>
<evidence type="ECO:0000313" key="2">
    <source>
        <dbReference type="EMBL" id="OPJ68794.1"/>
    </source>
</evidence>
<evidence type="ECO:0000256" key="1">
    <source>
        <dbReference type="SAM" id="MobiDB-lite"/>
    </source>
</evidence>
<sequence length="138" mass="15013">MQKTQFGITLSDTDSCKNNKNMISQVMPGSEALCSPAKTFCPFTSYGLLWGCLLARGRLQMMAFASWVTHPVPEPGGSRLQPPPSANSRAGQRGASQTLVWLLGGKPLLPRTQPVPSALEPTRKPNTEMRKSNKKPCD</sequence>
<feature type="region of interest" description="Disordered" evidence="1">
    <location>
        <begin position="71"/>
        <end position="138"/>
    </location>
</feature>
<dbReference type="Proteomes" id="UP000190648">
    <property type="component" value="Unassembled WGS sequence"/>
</dbReference>
<name>A0A1V4J9S7_PATFA</name>
<organism evidence="2 3">
    <name type="scientific">Patagioenas fasciata monilis</name>
    <dbReference type="NCBI Taxonomy" id="372326"/>
    <lineage>
        <taxon>Eukaryota</taxon>
        <taxon>Metazoa</taxon>
        <taxon>Chordata</taxon>
        <taxon>Craniata</taxon>
        <taxon>Vertebrata</taxon>
        <taxon>Euteleostomi</taxon>
        <taxon>Archelosauria</taxon>
        <taxon>Archosauria</taxon>
        <taxon>Dinosauria</taxon>
        <taxon>Saurischia</taxon>
        <taxon>Theropoda</taxon>
        <taxon>Coelurosauria</taxon>
        <taxon>Aves</taxon>
        <taxon>Neognathae</taxon>
        <taxon>Neoaves</taxon>
        <taxon>Columbimorphae</taxon>
        <taxon>Columbiformes</taxon>
        <taxon>Columbidae</taxon>
        <taxon>Patagioenas</taxon>
    </lineage>
</organism>